<sequence length="81" mass="8852">MNAIQAAPGLRIEDAGHLLYAYVAGEQVAALDFTASGDNVTVNVIYVKPCWRRQGIATALTRHLLRRYPHAAIGADRTYTP</sequence>
<dbReference type="OrthoDB" id="7925327at2"/>
<dbReference type="SUPFAM" id="SSF55729">
    <property type="entry name" value="Acyl-CoA N-acyltransferases (Nat)"/>
    <property type="match status" value="1"/>
</dbReference>
<evidence type="ECO:0000313" key="3">
    <source>
        <dbReference type="Proteomes" id="UP000027604"/>
    </source>
</evidence>
<dbReference type="Pfam" id="PF13508">
    <property type="entry name" value="Acetyltransf_7"/>
    <property type="match status" value="1"/>
</dbReference>
<gene>
    <name evidence="2" type="ORF">GJA_4666</name>
</gene>
<accession>W0VD95</accession>
<dbReference type="RefSeq" id="WP_038496462.1">
    <property type="nucleotide sequence ID" value="NZ_BCTH01000021.1"/>
</dbReference>
<protein>
    <recommendedName>
        <fullName evidence="1">N-acetyltransferase domain-containing protein</fullName>
    </recommendedName>
</protein>
<dbReference type="EMBL" id="HG322949">
    <property type="protein sequence ID" value="CDG85272.1"/>
    <property type="molecule type" value="Genomic_DNA"/>
</dbReference>
<dbReference type="HOGENOM" id="CLU_2569247_0_0_4"/>
<evidence type="ECO:0000259" key="1">
    <source>
        <dbReference type="Pfam" id="PF13508"/>
    </source>
</evidence>
<dbReference type="STRING" id="1349767.GJA_4666"/>
<feature type="domain" description="N-acetyltransferase" evidence="1">
    <location>
        <begin position="17"/>
        <end position="67"/>
    </location>
</feature>
<keyword evidence="3" id="KW-1185">Reference proteome</keyword>
<dbReference type="InterPro" id="IPR000182">
    <property type="entry name" value="GNAT_dom"/>
</dbReference>
<reference evidence="2 3" key="1">
    <citation type="journal article" date="2015" name="Genome Announc.">
        <title>Genome Sequence of Mushroom Soft-Rot Pathogen Janthinobacterium agaricidamnosum.</title>
        <authorList>
            <person name="Graupner K."/>
            <person name="Lackner G."/>
            <person name="Hertweck C."/>
        </authorList>
    </citation>
    <scope>NUCLEOTIDE SEQUENCE [LARGE SCALE GENOMIC DNA]</scope>
    <source>
        <strain evidence="3">NBRC 102515 / DSM 9628</strain>
    </source>
</reference>
<organism evidence="2 3">
    <name type="scientific">Janthinobacterium agaricidamnosum NBRC 102515 = DSM 9628</name>
    <dbReference type="NCBI Taxonomy" id="1349767"/>
    <lineage>
        <taxon>Bacteria</taxon>
        <taxon>Pseudomonadati</taxon>
        <taxon>Pseudomonadota</taxon>
        <taxon>Betaproteobacteria</taxon>
        <taxon>Burkholderiales</taxon>
        <taxon>Oxalobacteraceae</taxon>
        <taxon>Janthinobacterium</taxon>
    </lineage>
</organism>
<dbReference type="AlphaFoldDB" id="W0VD95"/>
<dbReference type="Proteomes" id="UP000027604">
    <property type="component" value="Chromosome I"/>
</dbReference>
<dbReference type="KEGG" id="jag:GJA_4666"/>
<dbReference type="GO" id="GO:0016747">
    <property type="term" value="F:acyltransferase activity, transferring groups other than amino-acyl groups"/>
    <property type="evidence" value="ECO:0007669"/>
    <property type="project" value="InterPro"/>
</dbReference>
<dbReference type="PATRIC" id="fig|1349767.4.peg.1298"/>
<evidence type="ECO:0000313" key="2">
    <source>
        <dbReference type="EMBL" id="CDG85272.1"/>
    </source>
</evidence>
<name>W0VD95_9BURK</name>
<proteinExistence type="predicted"/>
<dbReference type="InterPro" id="IPR016181">
    <property type="entry name" value="Acyl_CoA_acyltransferase"/>
</dbReference>
<dbReference type="Gene3D" id="3.40.630.30">
    <property type="match status" value="1"/>
</dbReference>